<evidence type="ECO:0000256" key="1">
    <source>
        <dbReference type="SAM" id="MobiDB-lite"/>
    </source>
</evidence>
<dbReference type="RefSeq" id="WP_324765754.1">
    <property type="nucleotide sequence ID" value="NZ_BAAATS010000022.1"/>
</dbReference>
<gene>
    <name evidence="2" type="ORF">OKJ48_00645</name>
</gene>
<protein>
    <recommendedName>
        <fullName evidence="4">MFS transporter</fullName>
    </recommendedName>
</protein>
<dbReference type="InterPro" id="IPR036259">
    <property type="entry name" value="MFS_trans_sf"/>
</dbReference>
<accession>A0ABU6C240</accession>
<dbReference type="EMBL" id="JAOZYB010000001">
    <property type="protein sequence ID" value="MEB3958773.1"/>
    <property type="molecule type" value="Genomic_DNA"/>
</dbReference>
<feature type="compositionally biased region" description="Basic and acidic residues" evidence="1">
    <location>
        <begin position="88"/>
        <end position="105"/>
    </location>
</feature>
<comment type="caution">
    <text evidence="2">The sequence shown here is derived from an EMBL/GenBank/DDBJ whole genome shotgun (WGS) entry which is preliminary data.</text>
</comment>
<dbReference type="SUPFAM" id="SSF103473">
    <property type="entry name" value="MFS general substrate transporter"/>
    <property type="match status" value="1"/>
</dbReference>
<evidence type="ECO:0000313" key="3">
    <source>
        <dbReference type="Proteomes" id="UP001352223"/>
    </source>
</evidence>
<reference evidence="2 3" key="1">
    <citation type="submission" date="2022-10" db="EMBL/GenBank/DDBJ databases">
        <authorList>
            <person name="Xie J."/>
            <person name="Shen N."/>
        </authorList>
    </citation>
    <scope>NUCLEOTIDE SEQUENCE [LARGE SCALE GENOMIC DNA]</scope>
    <source>
        <strain evidence="2 3">DSM 41681</strain>
    </source>
</reference>
<evidence type="ECO:0008006" key="4">
    <source>
        <dbReference type="Google" id="ProtNLM"/>
    </source>
</evidence>
<evidence type="ECO:0000313" key="2">
    <source>
        <dbReference type="EMBL" id="MEB3958773.1"/>
    </source>
</evidence>
<dbReference type="Proteomes" id="UP001352223">
    <property type="component" value="Unassembled WGS sequence"/>
</dbReference>
<name>A0ABU6C240_9ACTN</name>
<keyword evidence="3" id="KW-1185">Reference proteome</keyword>
<sequence length="105" mass="10767">MLHGPAANALSADAAPGGARGTYLAAFQYSFAAADMVTPGLFGVLYGVDQSMPWVVIGCLALTASTAIRPLERRLTGSTATDGTATEAHADQPTDGGRQETREAL</sequence>
<organism evidence="2 3">
    <name type="scientific">Streptomyces kunmingensis</name>
    <dbReference type="NCBI Taxonomy" id="68225"/>
    <lineage>
        <taxon>Bacteria</taxon>
        <taxon>Bacillati</taxon>
        <taxon>Actinomycetota</taxon>
        <taxon>Actinomycetes</taxon>
        <taxon>Kitasatosporales</taxon>
        <taxon>Streptomycetaceae</taxon>
        <taxon>Streptomyces</taxon>
    </lineage>
</organism>
<feature type="region of interest" description="Disordered" evidence="1">
    <location>
        <begin position="72"/>
        <end position="105"/>
    </location>
</feature>
<proteinExistence type="predicted"/>